<dbReference type="PANTHER" id="PTHR36329:SF1">
    <property type="entry name" value="TRANSMEMBRANE PROTEIN"/>
    <property type="match status" value="1"/>
</dbReference>
<evidence type="ECO:0000256" key="1">
    <source>
        <dbReference type="SAM" id="Phobius"/>
    </source>
</evidence>
<feature type="transmembrane region" description="Helical" evidence="1">
    <location>
        <begin position="68"/>
        <end position="86"/>
    </location>
</feature>
<feature type="transmembrane region" description="Helical" evidence="1">
    <location>
        <begin position="643"/>
        <end position="663"/>
    </location>
</feature>
<proteinExistence type="predicted"/>
<feature type="transmembrane region" description="Helical" evidence="1">
    <location>
        <begin position="581"/>
        <end position="602"/>
    </location>
</feature>
<dbReference type="OrthoDB" id="2016402at2759"/>
<feature type="transmembrane region" description="Helical" evidence="1">
    <location>
        <begin position="134"/>
        <end position="153"/>
    </location>
</feature>
<evidence type="ECO:0008006" key="4">
    <source>
        <dbReference type="Google" id="ProtNLM"/>
    </source>
</evidence>
<keyword evidence="3" id="KW-1185">Reference proteome</keyword>
<keyword evidence="1" id="KW-1133">Transmembrane helix</keyword>
<feature type="transmembrane region" description="Helical" evidence="1">
    <location>
        <begin position="342"/>
        <end position="365"/>
    </location>
</feature>
<evidence type="ECO:0000313" key="2">
    <source>
        <dbReference type="EMBL" id="OQR89725.1"/>
    </source>
</evidence>
<feature type="transmembrane region" description="Helical" evidence="1">
    <location>
        <begin position="265"/>
        <end position="286"/>
    </location>
</feature>
<name>A0A1V9YVA3_9STRA</name>
<comment type="caution">
    <text evidence="2">The sequence shown here is derived from an EMBL/GenBank/DDBJ whole genome shotgun (WGS) entry which is preliminary data.</text>
</comment>
<dbReference type="Proteomes" id="UP000243217">
    <property type="component" value="Unassembled WGS sequence"/>
</dbReference>
<keyword evidence="1" id="KW-0812">Transmembrane</keyword>
<feature type="transmembrane region" description="Helical" evidence="1">
    <location>
        <begin position="669"/>
        <end position="689"/>
    </location>
</feature>
<evidence type="ECO:0000313" key="3">
    <source>
        <dbReference type="Proteomes" id="UP000243217"/>
    </source>
</evidence>
<feature type="transmembrane region" description="Helical" evidence="1">
    <location>
        <begin position="559"/>
        <end position="575"/>
    </location>
</feature>
<organism evidence="2 3">
    <name type="scientific">Thraustotheca clavata</name>
    <dbReference type="NCBI Taxonomy" id="74557"/>
    <lineage>
        <taxon>Eukaryota</taxon>
        <taxon>Sar</taxon>
        <taxon>Stramenopiles</taxon>
        <taxon>Oomycota</taxon>
        <taxon>Saprolegniomycetes</taxon>
        <taxon>Saprolegniales</taxon>
        <taxon>Achlyaceae</taxon>
        <taxon>Thraustotheca</taxon>
    </lineage>
</organism>
<protein>
    <recommendedName>
        <fullName evidence="4">Transmembrane protein</fullName>
    </recommendedName>
</protein>
<feature type="transmembrane region" description="Helical" evidence="1">
    <location>
        <begin position="92"/>
        <end position="113"/>
    </location>
</feature>
<sequence>MLVVPVAECLYMFMIYSTCTSSEKLSSALITATVCCRILSLGVGANEILLIAHGWKITRDNLRPHPYIQYRCLSLCWAISLATITYSKNASLLVLLLCGASWTCLEYMVCSFIDSITTLEYTKLCLFEAFRSCLVVYFIAVFMVDIFLTPFLSATSISAIPIILEALYIIFCIGIGFTFRCRQFNPIFYVTFPVKLHYHNNLILPWHEGMGLPIVPMHIIQNRPKSVVIQSPADQTGLGTATITEKQPKIANLTSSGQPFLYINLVDNIVGMIRVLLTLLIAIAIVHGKPRDIPNDSRDSDGYQTQHVNTTSYITNMATVNDTHIVNGGSVVVLLNVTIANIPAPLMTSPLFLHICTSSILYNLLMNPDVCRSSFKSNCVSYELDTKYLGSQSYSANLAFSDILSSSSGDIDIVFLLDACGVFFANPLIIPQITATFQWFFCDDSSICIGQTKLPLAMFYKWLTSIWACLIVLWAANIIYHRGVFTLLQRRMMLVPIAECIYMMLTCLEYDDMKEISSTMEQITITSRVISLAVAAHETLLIAHGWKITKDEVSIQQSIQYRVIAFVWAITLSIIQTSDRVSLMIFVTWALSWMTLVYIIWFHSGLNITLLKMHMNLISNAHIRPETTPVYSKLSLFISFRRLIVIYFAAVLLVDLLVSHSLPATMFNLMPIIQEGLYIIFCLGIGFTFRCREFNPIFYVTFPERVPAIAPMPPPTNTIQDGELQVWQQGMSLPAVPAHVMHNKPRAVVVIQSPGQETGLGTK</sequence>
<dbReference type="EMBL" id="JNBS01002676">
    <property type="protein sequence ID" value="OQR89725.1"/>
    <property type="molecule type" value="Genomic_DNA"/>
</dbReference>
<accession>A0A1V9YVA3</accession>
<dbReference type="AlphaFoldDB" id="A0A1V9YVA3"/>
<feature type="transmembrane region" description="Helical" evidence="1">
    <location>
        <begin position="459"/>
        <end position="480"/>
    </location>
</feature>
<keyword evidence="1" id="KW-0472">Membrane</keyword>
<dbReference type="PANTHER" id="PTHR36329">
    <property type="entry name" value="TRANSMEMBRANE PROTEIN"/>
    <property type="match status" value="1"/>
</dbReference>
<feature type="transmembrane region" description="Helical" evidence="1">
    <location>
        <begin position="159"/>
        <end position="179"/>
    </location>
</feature>
<reference evidence="2 3" key="1">
    <citation type="journal article" date="2014" name="Genome Biol. Evol.">
        <title>The secreted proteins of Achlya hypogyna and Thraustotheca clavata identify the ancestral oomycete secretome and reveal gene acquisitions by horizontal gene transfer.</title>
        <authorList>
            <person name="Misner I."/>
            <person name="Blouin N."/>
            <person name="Leonard G."/>
            <person name="Richards T.A."/>
            <person name="Lane C.E."/>
        </authorList>
    </citation>
    <scope>NUCLEOTIDE SEQUENCE [LARGE SCALE GENOMIC DNA]</scope>
    <source>
        <strain evidence="2 3">ATCC 34112</strain>
    </source>
</reference>
<gene>
    <name evidence="2" type="ORF">THRCLA_22637</name>
</gene>